<dbReference type="InterPro" id="IPR050189">
    <property type="entry name" value="MFS_Efflux_Transporters"/>
</dbReference>
<feature type="domain" description="Major facilitator superfamily (MFS) profile" evidence="7">
    <location>
        <begin position="1"/>
        <end position="375"/>
    </location>
</feature>
<evidence type="ECO:0000259" key="7">
    <source>
        <dbReference type="PROSITE" id="PS50850"/>
    </source>
</evidence>
<comment type="subcellular location">
    <subcellularLocation>
        <location evidence="1">Cell membrane</location>
        <topology evidence="1">Multi-pass membrane protein</topology>
    </subcellularLocation>
</comment>
<dbReference type="PANTHER" id="PTHR43124:SF3">
    <property type="entry name" value="CHLORAMPHENICOL EFFLUX PUMP RV0191"/>
    <property type="match status" value="1"/>
</dbReference>
<keyword evidence="5 6" id="KW-0472">Membrane</keyword>
<gene>
    <name evidence="8" type="ORF">RT717_12160</name>
</gene>
<keyword evidence="4 6" id="KW-1133">Transmembrane helix</keyword>
<feature type="transmembrane region" description="Helical" evidence="6">
    <location>
        <begin position="231"/>
        <end position="251"/>
    </location>
</feature>
<evidence type="ECO:0000313" key="8">
    <source>
        <dbReference type="EMBL" id="WOK09393.1"/>
    </source>
</evidence>
<feature type="transmembrane region" description="Helical" evidence="6">
    <location>
        <begin position="289"/>
        <end position="307"/>
    </location>
</feature>
<dbReference type="InterPro" id="IPR036259">
    <property type="entry name" value="MFS_trans_sf"/>
</dbReference>
<feature type="transmembrane region" description="Helical" evidence="6">
    <location>
        <begin position="328"/>
        <end position="348"/>
    </location>
</feature>
<dbReference type="InterPro" id="IPR020846">
    <property type="entry name" value="MFS_dom"/>
</dbReference>
<feature type="transmembrane region" description="Helical" evidence="6">
    <location>
        <begin position="58"/>
        <end position="77"/>
    </location>
</feature>
<organism evidence="8 9">
    <name type="scientific">Imperialibacter roseus</name>
    <dbReference type="NCBI Taxonomy" id="1324217"/>
    <lineage>
        <taxon>Bacteria</taxon>
        <taxon>Pseudomonadati</taxon>
        <taxon>Bacteroidota</taxon>
        <taxon>Cytophagia</taxon>
        <taxon>Cytophagales</taxon>
        <taxon>Flammeovirgaceae</taxon>
        <taxon>Imperialibacter</taxon>
    </lineage>
</organism>
<feature type="transmembrane region" description="Helical" evidence="6">
    <location>
        <begin position="32"/>
        <end position="51"/>
    </location>
</feature>
<dbReference type="Gene3D" id="1.20.1720.10">
    <property type="entry name" value="Multidrug resistance protein D"/>
    <property type="match status" value="1"/>
</dbReference>
<dbReference type="SUPFAM" id="SSF103473">
    <property type="entry name" value="MFS general substrate transporter"/>
    <property type="match status" value="1"/>
</dbReference>
<feature type="transmembrane region" description="Helical" evidence="6">
    <location>
        <begin position="263"/>
        <end position="283"/>
    </location>
</feature>
<keyword evidence="3 6" id="KW-0812">Transmembrane</keyword>
<feature type="transmembrane region" description="Helical" evidence="6">
    <location>
        <begin position="354"/>
        <end position="373"/>
    </location>
</feature>
<feature type="transmembrane region" description="Helical" evidence="6">
    <location>
        <begin position="196"/>
        <end position="216"/>
    </location>
</feature>
<evidence type="ECO:0000313" key="9">
    <source>
        <dbReference type="Proteomes" id="UP001302349"/>
    </source>
</evidence>
<evidence type="ECO:0000256" key="1">
    <source>
        <dbReference type="ARBA" id="ARBA00004651"/>
    </source>
</evidence>
<protein>
    <submittedName>
        <fullName evidence="8">MFS transporter</fullName>
    </submittedName>
</protein>
<evidence type="ECO:0000256" key="6">
    <source>
        <dbReference type="SAM" id="Phobius"/>
    </source>
</evidence>
<dbReference type="RefSeq" id="WP_317492012.1">
    <property type="nucleotide sequence ID" value="NZ_CP136051.1"/>
</dbReference>
<sequence>MMLTALGIDVMLPALGDLRAHFGLPASSTATSNVITFFFLGQMAQIVFGILSDRFGRLFTLRIGFPLYFAGGIAAVFSPSLELMLAARFVAGVGASAVFMTTIAGVRDRFVGDKMAHTMSLIFTIFLFTPVLAPFLGLAILSVASWQAVFLAPPVFAVFVFIWSLRLEESLPQEKRSLIDWPTIRRSVKGVIGNRVFLRYTLATTLLFSALSSWVASADRIVGEIFGRPELFAWIFAGTGLLMSFSSLMNSRLTFRFGAKRTIRGLVLLYTLVAAGLLAITLITTDPPAMIPFFTAIALLMSINLAIEPNSSALAMEPMGETAGLASAVYGTIFFFTGASLGAVISHLMTVGVLPLAISFVMIGLASIALVFGDT</sequence>
<evidence type="ECO:0000256" key="5">
    <source>
        <dbReference type="ARBA" id="ARBA00023136"/>
    </source>
</evidence>
<dbReference type="PROSITE" id="PS50850">
    <property type="entry name" value="MFS"/>
    <property type="match status" value="1"/>
</dbReference>
<accession>A0ABZ0IWH2</accession>
<reference evidence="8 9" key="1">
    <citation type="journal article" date="2023" name="Microbiol. Resour. Announc.">
        <title>Complete Genome Sequence of Imperialibacter roseus strain P4T.</title>
        <authorList>
            <person name="Tizabi D.R."/>
            <person name="Bachvaroff T."/>
            <person name="Hill R.T."/>
        </authorList>
    </citation>
    <scope>NUCLEOTIDE SEQUENCE [LARGE SCALE GENOMIC DNA]</scope>
    <source>
        <strain evidence="8 9">P4T</strain>
    </source>
</reference>
<evidence type="ECO:0000256" key="3">
    <source>
        <dbReference type="ARBA" id="ARBA00022692"/>
    </source>
</evidence>
<dbReference type="InterPro" id="IPR011701">
    <property type="entry name" value="MFS"/>
</dbReference>
<name>A0ABZ0IWH2_9BACT</name>
<dbReference type="EMBL" id="CP136051">
    <property type="protein sequence ID" value="WOK09393.1"/>
    <property type="molecule type" value="Genomic_DNA"/>
</dbReference>
<evidence type="ECO:0000256" key="4">
    <source>
        <dbReference type="ARBA" id="ARBA00022989"/>
    </source>
</evidence>
<keyword evidence="9" id="KW-1185">Reference proteome</keyword>
<dbReference type="PANTHER" id="PTHR43124">
    <property type="entry name" value="PURINE EFFLUX PUMP PBUE"/>
    <property type="match status" value="1"/>
</dbReference>
<proteinExistence type="predicted"/>
<feature type="transmembrane region" description="Helical" evidence="6">
    <location>
        <begin position="146"/>
        <end position="165"/>
    </location>
</feature>
<feature type="transmembrane region" description="Helical" evidence="6">
    <location>
        <begin position="83"/>
        <end position="106"/>
    </location>
</feature>
<dbReference type="Proteomes" id="UP001302349">
    <property type="component" value="Chromosome"/>
</dbReference>
<dbReference type="Pfam" id="PF07690">
    <property type="entry name" value="MFS_1"/>
    <property type="match status" value="1"/>
</dbReference>
<feature type="transmembrane region" description="Helical" evidence="6">
    <location>
        <begin position="118"/>
        <end position="140"/>
    </location>
</feature>
<evidence type="ECO:0000256" key="2">
    <source>
        <dbReference type="ARBA" id="ARBA00022475"/>
    </source>
</evidence>
<keyword evidence="2" id="KW-1003">Cell membrane</keyword>